<reference evidence="2 3" key="1">
    <citation type="submission" date="2015-05" db="EMBL/GenBank/DDBJ databases">
        <title>A genomic and transcriptomic approach to investigate the blue pigment phenotype in Pseudomonas fluorescens.</title>
        <authorList>
            <person name="Andreani N.A."/>
            <person name="Cardazzo B."/>
        </authorList>
    </citation>
    <scope>NUCLEOTIDE SEQUENCE [LARGE SCALE GENOMIC DNA]</scope>
    <source>
        <strain evidence="2 3">Ps_22</strain>
    </source>
</reference>
<dbReference type="EMBL" id="LCYA01000025">
    <property type="protein sequence ID" value="KWV89678.1"/>
    <property type="molecule type" value="Genomic_DNA"/>
</dbReference>
<comment type="caution">
    <text evidence="2">The sequence shown here is derived from an EMBL/GenBank/DDBJ whole genome shotgun (WGS) entry which is preliminary data.</text>
</comment>
<name>A0A109LL58_PSEFL</name>
<organism evidence="2 3">
    <name type="scientific">Pseudomonas fluorescens</name>
    <dbReference type="NCBI Taxonomy" id="294"/>
    <lineage>
        <taxon>Bacteria</taxon>
        <taxon>Pseudomonadati</taxon>
        <taxon>Pseudomonadota</taxon>
        <taxon>Gammaproteobacteria</taxon>
        <taxon>Pseudomonadales</taxon>
        <taxon>Pseudomonadaceae</taxon>
        <taxon>Pseudomonas</taxon>
    </lineage>
</organism>
<protein>
    <submittedName>
        <fullName evidence="2">Uncharacterized protein</fullName>
    </submittedName>
</protein>
<evidence type="ECO:0000256" key="1">
    <source>
        <dbReference type="SAM" id="MobiDB-lite"/>
    </source>
</evidence>
<gene>
    <name evidence="2" type="ORF">PFLmoz3_00662</name>
</gene>
<proteinExistence type="predicted"/>
<evidence type="ECO:0000313" key="3">
    <source>
        <dbReference type="Proteomes" id="UP000061348"/>
    </source>
</evidence>
<evidence type="ECO:0000313" key="2">
    <source>
        <dbReference type="EMBL" id="KWV89678.1"/>
    </source>
</evidence>
<dbReference type="Proteomes" id="UP000061348">
    <property type="component" value="Unassembled WGS sequence"/>
</dbReference>
<accession>A0A109LL58</accession>
<dbReference type="AlphaFoldDB" id="A0A109LL58"/>
<dbReference type="PATRIC" id="fig|294.194.peg.743"/>
<sequence length="96" mass="10788">MGRQLMGRAMGDEHGVAGRQRVGGTVRHSQYRIADRHEMEPGMPSFFSEAQTESRTRLYTPVFDATQAHAAQQLVDEIRGKSKLFCRHCSGVLVKK</sequence>
<feature type="region of interest" description="Disordered" evidence="1">
    <location>
        <begin position="1"/>
        <end position="27"/>
    </location>
</feature>